<dbReference type="Proteomes" id="UP000240400">
    <property type="component" value="Unassembled WGS sequence"/>
</dbReference>
<dbReference type="Gene3D" id="2.60.40.1180">
    <property type="entry name" value="Golgi alpha-mannosidase II"/>
    <property type="match status" value="1"/>
</dbReference>
<dbReference type="InterPro" id="IPR041498">
    <property type="entry name" value="Big_6"/>
</dbReference>
<feature type="non-terminal residue" evidence="2">
    <location>
        <position position="1"/>
    </location>
</feature>
<dbReference type="InterPro" id="IPR013780">
    <property type="entry name" value="Glyco_hydro_b"/>
</dbReference>
<evidence type="ECO:0000259" key="1">
    <source>
        <dbReference type="Pfam" id="PF17936"/>
    </source>
</evidence>
<accession>A0A2T4RXE2</accession>
<evidence type="ECO:0000313" key="2">
    <source>
        <dbReference type="EMBL" id="PTK32776.1"/>
    </source>
</evidence>
<dbReference type="EMBL" id="PZHR01001322">
    <property type="protein sequence ID" value="PTK32776.1"/>
    <property type="molecule type" value="Genomic_DNA"/>
</dbReference>
<dbReference type="Pfam" id="PF17936">
    <property type="entry name" value="Big_6"/>
    <property type="match status" value="1"/>
</dbReference>
<protein>
    <submittedName>
        <fullName evidence="2">Surface adhesion protein</fullName>
    </submittedName>
</protein>
<evidence type="ECO:0000313" key="3">
    <source>
        <dbReference type="Proteomes" id="UP000240400"/>
    </source>
</evidence>
<sequence length="126" mass="13165">KDGQWTTQLPEGTSLEHNDVTQVYATGKHGTVSEPISVKALDTVAPKAPVINAIEAGSQTVTGTSEPLSKVTLTLPNGTTKVVDADDKGVWTTTLETPLAHNEVIKAVASDAAENKSVEATQTVKD</sequence>
<proteinExistence type="predicted"/>
<reference evidence="2 3" key="1">
    <citation type="journal article" date="2016" name="Front. Microbiol.">
        <title>Comprehensive Phylogenetic Analysis of Bovine Non-aureus Staphylococci Species Based on Whole-Genome Sequencing.</title>
        <authorList>
            <person name="Naushad S."/>
            <person name="Barkema H.W."/>
            <person name="Luby C."/>
            <person name="Condas L.A."/>
            <person name="Nobrega D.B."/>
            <person name="Carson D.A."/>
            <person name="De Buck J."/>
        </authorList>
    </citation>
    <scope>NUCLEOTIDE SEQUENCE [LARGE SCALE GENOMIC DNA]</scope>
    <source>
        <strain evidence="2 3">SNUC 4337</strain>
    </source>
</reference>
<name>A0A2T4RXE2_9STAP</name>
<dbReference type="RefSeq" id="WP_199194642.1">
    <property type="nucleotide sequence ID" value="NZ_PZHR01001322.1"/>
</dbReference>
<feature type="domain" description="Bacterial Ig" evidence="1">
    <location>
        <begin position="45"/>
        <end position="126"/>
    </location>
</feature>
<gene>
    <name evidence="2" type="ORF">BUZ61_20200</name>
</gene>
<comment type="caution">
    <text evidence="2">The sequence shown here is derived from an EMBL/GenBank/DDBJ whole genome shotgun (WGS) entry which is preliminary data.</text>
</comment>
<dbReference type="AlphaFoldDB" id="A0A2T4RXE2"/>
<organism evidence="2 3">
    <name type="scientific">Staphylococcus nepalensis</name>
    <dbReference type="NCBI Taxonomy" id="214473"/>
    <lineage>
        <taxon>Bacteria</taxon>
        <taxon>Bacillati</taxon>
        <taxon>Bacillota</taxon>
        <taxon>Bacilli</taxon>
        <taxon>Bacillales</taxon>
        <taxon>Staphylococcaceae</taxon>
        <taxon>Staphylococcus</taxon>
    </lineage>
</organism>
<feature type="non-terminal residue" evidence="2">
    <location>
        <position position="126"/>
    </location>
</feature>